<gene>
    <name evidence="1" type="ORF">PU634_10405</name>
</gene>
<organism evidence="1 2">
    <name type="scientific">Oceanimonas pelagia</name>
    <dbReference type="NCBI Taxonomy" id="3028314"/>
    <lineage>
        <taxon>Bacteria</taxon>
        <taxon>Pseudomonadati</taxon>
        <taxon>Pseudomonadota</taxon>
        <taxon>Gammaproteobacteria</taxon>
        <taxon>Aeromonadales</taxon>
        <taxon>Aeromonadaceae</taxon>
        <taxon>Oceanimonas</taxon>
    </lineage>
</organism>
<reference evidence="1 2" key="1">
    <citation type="submission" date="2023-02" db="EMBL/GenBank/DDBJ databases">
        <title>Complete genome sequence of a novel bacterium Oceanimonas sp. NTOU-MSR1 isolated from marine coast sediment.</title>
        <authorList>
            <person name="Yang H.-T."/>
            <person name="Chen Y.-L."/>
            <person name="Ho Y.-N."/>
        </authorList>
    </citation>
    <scope>NUCLEOTIDE SEQUENCE [LARGE SCALE GENOMIC DNA]</scope>
    <source>
        <strain evidence="1 2">NTOU-MSR1</strain>
    </source>
</reference>
<evidence type="ECO:0000313" key="2">
    <source>
        <dbReference type="Proteomes" id="UP001223802"/>
    </source>
</evidence>
<keyword evidence="2" id="KW-1185">Reference proteome</keyword>
<proteinExistence type="predicted"/>
<dbReference type="AlphaFoldDB" id="A0AA50KMA3"/>
<dbReference type="EMBL" id="CP118224">
    <property type="protein sequence ID" value="WMC09527.1"/>
    <property type="molecule type" value="Genomic_DNA"/>
</dbReference>
<sequence>MQKLEYQGRYRPAYAGDLSELISDVQFTPYGVNHPPMDTDWGYLHTFKLDQLDVKGWFHVALTPVMSQILDERSIYGGDLKAFNHYHYLELVKSQDGRIYLRLMFRTIIGGYNLMEVREDELIPMLEQAVKNAGVGVQS</sequence>
<protein>
    <submittedName>
        <fullName evidence="1">Uncharacterized protein</fullName>
    </submittedName>
</protein>
<accession>A0AA50KMA3</accession>
<dbReference type="KEGG" id="ope:PU634_10405"/>
<evidence type="ECO:0000313" key="1">
    <source>
        <dbReference type="EMBL" id="WMC09527.1"/>
    </source>
</evidence>
<name>A0AA50KMA3_9GAMM</name>
<dbReference type="RefSeq" id="WP_306760722.1">
    <property type="nucleotide sequence ID" value="NZ_CP118224.1"/>
</dbReference>
<dbReference type="Proteomes" id="UP001223802">
    <property type="component" value="Chromosome"/>
</dbReference>